<organism evidence="2 3">
    <name type="scientific">Halopelagius fulvigenes</name>
    <dbReference type="NCBI Taxonomy" id="1198324"/>
    <lineage>
        <taxon>Archaea</taxon>
        <taxon>Methanobacteriati</taxon>
        <taxon>Methanobacteriota</taxon>
        <taxon>Stenosarchaea group</taxon>
        <taxon>Halobacteria</taxon>
        <taxon>Halobacteriales</taxon>
        <taxon>Haloferacaceae</taxon>
    </lineage>
</organism>
<dbReference type="RefSeq" id="WP_379694836.1">
    <property type="nucleotide sequence ID" value="NZ_JBHSXH010000011.1"/>
</dbReference>
<protein>
    <submittedName>
        <fullName evidence="2">Uncharacterized protein</fullName>
    </submittedName>
</protein>
<gene>
    <name evidence="2" type="ORF">ACFQEV_08515</name>
</gene>
<evidence type="ECO:0000256" key="1">
    <source>
        <dbReference type="SAM" id="MobiDB-lite"/>
    </source>
</evidence>
<proteinExistence type="predicted"/>
<dbReference type="Proteomes" id="UP001596408">
    <property type="component" value="Unassembled WGS sequence"/>
</dbReference>
<dbReference type="EMBL" id="JBHSXH010000011">
    <property type="protein sequence ID" value="MFC6825032.1"/>
    <property type="molecule type" value="Genomic_DNA"/>
</dbReference>
<dbReference type="AlphaFoldDB" id="A0ABD5U2R3"/>
<reference evidence="2 3" key="1">
    <citation type="journal article" date="2019" name="Int. J. Syst. Evol. Microbiol.">
        <title>The Global Catalogue of Microorganisms (GCM) 10K type strain sequencing project: providing services to taxonomists for standard genome sequencing and annotation.</title>
        <authorList>
            <consortium name="The Broad Institute Genomics Platform"/>
            <consortium name="The Broad Institute Genome Sequencing Center for Infectious Disease"/>
            <person name="Wu L."/>
            <person name="Ma J."/>
        </authorList>
    </citation>
    <scope>NUCLEOTIDE SEQUENCE [LARGE SCALE GENOMIC DNA]</scope>
    <source>
        <strain evidence="2 3">YIM 94188</strain>
    </source>
</reference>
<feature type="region of interest" description="Disordered" evidence="1">
    <location>
        <begin position="1"/>
        <end position="24"/>
    </location>
</feature>
<accession>A0ABD5U2R3</accession>
<name>A0ABD5U2R3_9EURY</name>
<sequence length="50" mass="5321">MIDDGTPRRETTENETTDPQSTAVRRAIGADATARWSEFLGKLGASVVAA</sequence>
<feature type="compositionally biased region" description="Basic and acidic residues" evidence="1">
    <location>
        <begin position="1"/>
        <end position="12"/>
    </location>
</feature>
<comment type="caution">
    <text evidence="2">The sequence shown here is derived from an EMBL/GenBank/DDBJ whole genome shotgun (WGS) entry which is preliminary data.</text>
</comment>
<keyword evidence="3" id="KW-1185">Reference proteome</keyword>
<evidence type="ECO:0000313" key="2">
    <source>
        <dbReference type="EMBL" id="MFC6825032.1"/>
    </source>
</evidence>
<evidence type="ECO:0000313" key="3">
    <source>
        <dbReference type="Proteomes" id="UP001596408"/>
    </source>
</evidence>